<organism evidence="2 3">
    <name type="scientific">Paenibacillus amylolyticus</name>
    <dbReference type="NCBI Taxonomy" id="1451"/>
    <lineage>
        <taxon>Bacteria</taxon>
        <taxon>Bacillati</taxon>
        <taxon>Bacillota</taxon>
        <taxon>Bacilli</taxon>
        <taxon>Bacillales</taxon>
        <taxon>Paenibacillaceae</taxon>
        <taxon>Paenibacillus</taxon>
    </lineage>
</organism>
<dbReference type="Proteomes" id="UP001364764">
    <property type="component" value="Chromosome"/>
</dbReference>
<reference evidence="2 3" key="1">
    <citation type="submission" date="2024-02" db="EMBL/GenBank/DDBJ databases">
        <title>Complete sequences of two Paenibacillus sp. strains and one Lysinibacillus strain isolated from the environment on STAA medium highlight biotechnological potential.</title>
        <authorList>
            <person name="Attere S.A."/>
            <person name="Piche L.C."/>
            <person name="Intertaglia L."/>
            <person name="Lami R."/>
            <person name="Charette S.J."/>
            <person name="Vincent A.T."/>
        </authorList>
    </citation>
    <scope>NUCLEOTIDE SEQUENCE [LARGE SCALE GENOMIC DNA]</scope>
    <source>
        <strain evidence="2 3">Y5S-7</strain>
    </source>
</reference>
<gene>
    <name evidence="2" type="ORF">V6668_20095</name>
</gene>
<keyword evidence="1" id="KW-0472">Membrane</keyword>
<evidence type="ECO:0000313" key="3">
    <source>
        <dbReference type="Proteomes" id="UP001364764"/>
    </source>
</evidence>
<name>A0ABD8AMG7_PAEAM</name>
<evidence type="ECO:0000313" key="2">
    <source>
        <dbReference type="EMBL" id="WWP18797.1"/>
    </source>
</evidence>
<feature type="transmembrane region" description="Helical" evidence="1">
    <location>
        <begin position="44"/>
        <end position="63"/>
    </location>
</feature>
<dbReference type="RefSeq" id="WP_338706512.1">
    <property type="nucleotide sequence ID" value="NZ_CP145892.1"/>
</dbReference>
<sequence>MKKRYILLIVVLIISMWAASWYYIPLIYSNEELEAGTFGDMFGAVNALFSGLAFAGLIYTIAVQRQELRAQSKSIEMQTNEMNLQVKAIQMQTEELSLQRDAIQMQTEELKMQREETARSADQLEKQQRLLNLQTAITTVNELIKIKNKRIDTFINDESQGLDALSYLLVES</sequence>
<evidence type="ECO:0000256" key="1">
    <source>
        <dbReference type="SAM" id="Phobius"/>
    </source>
</evidence>
<protein>
    <submittedName>
        <fullName evidence="2">Uncharacterized protein</fullName>
    </submittedName>
</protein>
<proteinExistence type="predicted"/>
<dbReference type="GeneID" id="93477818"/>
<feature type="transmembrane region" description="Helical" evidence="1">
    <location>
        <begin position="5"/>
        <end position="24"/>
    </location>
</feature>
<accession>A0ABD8AMG7</accession>
<keyword evidence="1" id="KW-0812">Transmembrane</keyword>
<keyword evidence="1" id="KW-1133">Transmembrane helix</keyword>
<dbReference type="AlphaFoldDB" id="A0ABD8AMG7"/>
<dbReference type="EMBL" id="CP145892">
    <property type="protein sequence ID" value="WWP18797.1"/>
    <property type="molecule type" value="Genomic_DNA"/>
</dbReference>